<keyword evidence="2" id="KW-0456">Lyase</keyword>
<evidence type="ECO:0000313" key="5">
    <source>
        <dbReference type="Proteomes" id="UP000436911"/>
    </source>
</evidence>
<dbReference type="OrthoDB" id="9804574at2"/>
<dbReference type="InterPro" id="IPR007392">
    <property type="entry name" value="GD_AH_second"/>
</dbReference>
<dbReference type="Pfam" id="PF20629">
    <property type="entry name" value="GD_AH_C"/>
    <property type="match status" value="1"/>
</dbReference>
<dbReference type="EMBL" id="QUSG01000005">
    <property type="protein sequence ID" value="KAA3527871.1"/>
    <property type="molecule type" value="Genomic_DNA"/>
</dbReference>
<comment type="caution">
    <text evidence="4">The sequence shown here is derived from an EMBL/GenBank/DDBJ whole genome shotgun (WGS) entry which is preliminary data.</text>
</comment>
<dbReference type="PANTHER" id="PTHR30536">
    <property type="entry name" value="ALTRONATE/GALACTARATE DEHYDRATASE"/>
    <property type="match status" value="1"/>
</dbReference>
<dbReference type="RefSeq" id="WP_060716113.1">
    <property type="nucleotide sequence ID" value="NZ_CP055266.1"/>
</dbReference>
<dbReference type="GeneID" id="60680130"/>
<dbReference type="AlphaFoldDB" id="A0A368P0H7"/>
<evidence type="ECO:0000259" key="3">
    <source>
        <dbReference type="SMART" id="SM00858"/>
    </source>
</evidence>
<dbReference type="PANTHER" id="PTHR30536:SF5">
    <property type="entry name" value="ALTRONATE DEHYDRATASE"/>
    <property type="match status" value="1"/>
</dbReference>
<proteinExistence type="inferred from homology"/>
<dbReference type="InterPro" id="IPR052172">
    <property type="entry name" value="UxaA_altronate/galactarate_dh"/>
</dbReference>
<organism evidence="4 5">
    <name type="scientific">Agrobacterium vitis</name>
    <name type="common">Rhizobium vitis</name>
    <dbReference type="NCBI Taxonomy" id="373"/>
    <lineage>
        <taxon>Bacteria</taxon>
        <taxon>Pseudomonadati</taxon>
        <taxon>Pseudomonadota</taxon>
        <taxon>Alphaproteobacteria</taxon>
        <taxon>Hyphomicrobiales</taxon>
        <taxon>Rhizobiaceae</taxon>
        <taxon>Rhizobium/Agrobacterium group</taxon>
        <taxon>Agrobacterium</taxon>
    </lineage>
</organism>
<dbReference type="CDD" id="cd11613">
    <property type="entry name" value="SAF_AH_GD"/>
    <property type="match status" value="1"/>
</dbReference>
<evidence type="ECO:0000313" key="4">
    <source>
        <dbReference type="EMBL" id="KAA3527871.1"/>
    </source>
</evidence>
<dbReference type="GO" id="GO:0019698">
    <property type="term" value="P:D-galacturonate catabolic process"/>
    <property type="evidence" value="ECO:0007669"/>
    <property type="project" value="TreeGrafter"/>
</dbReference>
<dbReference type="Gene3D" id="2.30.130.110">
    <property type="match status" value="1"/>
</dbReference>
<dbReference type="SMART" id="SM00858">
    <property type="entry name" value="SAF"/>
    <property type="match status" value="1"/>
</dbReference>
<dbReference type="GO" id="GO:0016829">
    <property type="term" value="F:lyase activity"/>
    <property type="evidence" value="ECO:0007669"/>
    <property type="project" value="UniProtKB-KW"/>
</dbReference>
<dbReference type="InterPro" id="IPR013974">
    <property type="entry name" value="SAF"/>
</dbReference>
<feature type="domain" description="SAF" evidence="3">
    <location>
        <begin position="17"/>
        <end position="86"/>
    </location>
</feature>
<dbReference type="InterPro" id="IPR044144">
    <property type="entry name" value="SAF_UxaA/GarD"/>
</dbReference>
<evidence type="ECO:0000256" key="1">
    <source>
        <dbReference type="ARBA" id="ARBA00010986"/>
    </source>
</evidence>
<sequence length="510" mass="54074">MTVTSVSSPLLRLNMRDNVAVARLTLEPVALPELGGVQLSTRITQGHKVAITALQPGQAIIKYGQIIGFATQPIAVGDHVHTHNMAMGDVELAHEFCVDAQEPVFTPQPATFMGYQRENGEAGTRNYIAIISSVNCSATVAKAVAQHYAQPGRLDDFANVDGVIALTHAGGCAINTLTEGYLYLTRTLAGYATHANVGGVVMIGLGCETNQIPALLSAHGLKESDRFHALTIQATGGTRKSIEAAIAAIDSMLPAVNALKRTPQPVSKLKLALECGGSDGYSGISANPALGYAADLLVRHGGTACLAETPEIYGAEHLLTRRAKSPDVAQKLLERIEWWRDYAARGRAELNNNPSHGNKAGGLTTILEKSLGAVAKGGTTRLNAVYEYAERITEPGFVFMDTPGYDPIAVTGQVAGGCNVICFTTGRGSVSGFKPAPSLKLATNTPMYERMQEDMDLNCGTIVTGDETVEAVGQRIFEAVIATASGERTVSEIYNYGDNEFVPWQVGAIM</sequence>
<gene>
    <name evidence="4" type="ORF">DXT89_11420</name>
</gene>
<name>A0A368P0H7_AGRVI</name>
<evidence type="ECO:0000256" key="2">
    <source>
        <dbReference type="ARBA" id="ARBA00023239"/>
    </source>
</evidence>
<protein>
    <submittedName>
        <fullName evidence="4">Altronate dehydratase</fullName>
    </submittedName>
</protein>
<dbReference type="Proteomes" id="UP000436911">
    <property type="component" value="Unassembled WGS sequence"/>
</dbReference>
<accession>A0A368P0H7</accession>
<dbReference type="Pfam" id="PF04295">
    <property type="entry name" value="GD_AH_second"/>
    <property type="match status" value="1"/>
</dbReference>
<dbReference type="Pfam" id="PF08666">
    <property type="entry name" value="SAF"/>
    <property type="match status" value="1"/>
</dbReference>
<dbReference type="InterPro" id="IPR048332">
    <property type="entry name" value="GD_AH_C"/>
</dbReference>
<comment type="similarity">
    <text evidence="1">Belongs to the UxaA family.</text>
</comment>
<reference evidence="4 5" key="1">
    <citation type="submission" date="2018-08" db="EMBL/GenBank/DDBJ databases">
        <title>Genome sequencing of Agrobacterium vitis strain ICMP 10754.</title>
        <authorList>
            <person name="Visnovsky S.B."/>
            <person name="Pitman A.R."/>
        </authorList>
    </citation>
    <scope>NUCLEOTIDE SEQUENCE [LARGE SCALE GENOMIC DNA]</scope>
    <source>
        <strain evidence="4 5">ICMP 10754</strain>
    </source>
</reference>